<comment type="caution">
    <text evidence="2">The sequence shown here is derived from an EMBL/GenBank/DDBJ whole genome shotgun (WGS) entry which is preliminary data.</text>
</comment>
<organism evidence="2 3">
    <name type="scientific">Pseudomonas viridiflava</name>
    <name type="common">Phytomonas viridiflava</name>
    <dbReference type="NCBI Taxonomy" id="33069"/>
    <lineage>
        <taxon>Bacteria</taxon>
        <taxon>Pseudomonadati</taxon>
        <taxon>Pseudomonadota</taxon>
        <taxon>Gammaproteobacteria</taxon>
        <taxon>Pseudomonadales</taxon>
        <taxon>Pseudomonadaceae</taxon>
        <taxon>Pseudomonas</taxon>
    </lineage>
</organism>
<gene>
    <name evidence="2" type="ORF">ALP40_01099</name>
</gene>
<dbReference type="Proteomes" id="UP000273854">
    <property type="component" value="Unassembled WGS sequence"/>
</dbReference>
<dbReference type="EMBL" id="RBTP01000048">
    <property type="protein sequence ID" value="RMT79864.1"/>
    <property type="molecule type" value="Genomic_DNA"/>
</dbReference>
<feature type="compositionally biased region" description="Polar residues" evidence="1">
    <location>
        <begin position="379"/>
        <end position="389"/>
    </location>
</feature>
<feature type="region of interest" description="Disordered" evidence="1">
    <location>
        <begin position="367"/>
        <end position="392"/>
    </location>
</feature>
<dbReference type="AlphaFoldDB" id="A0A3M5P5Q0"/>
<name>A0A3M5P5Q0_PSEVI</name>
<sequence length="622" mass="67601">MQRSLYRRVPMYQSTLRYIARRPIKQEPIDLRAPVVPVADPIDGLIKTDDLISDIAVEFPLWNTPAVGDKYHLRLNGTPIGTDESLSELPAPGTTLELTIPVDVELKTDGAYQVDYGLTTFPGVEYIVSPAVSIIVDRTPAGAHQLGYMEFPDEAEDGLTLEELSQMGDALTGRIFGYSGLKRGDLIKTYWGAAPGPEVELKGDEDEEQPIEIQFSKDFLLSLPNPAGATYYTVTDRAGNVSADSRKVTIPLFLTEVVPGLPAPVIENFDGLVDYMDAQAGVTVQIPGSSTVIDGDQILLYWGAEKLGPEPVATEDVGEPLVLFFDVLFPTIESAQNGTRQLKYEVIRNGHVAGVSEHLTIDVNIERPVPGTPNKPTVRGSSSTPSNEDNFIDENDFELNATVLIDWNTDFKASQIITVFWGGQEVLDQPYTITNTDAVTGRPLLLTALSSKFKPVGTGDDIYVYYTLTTTGNPNMSISANQRIVVRSKDELPGGPQGPDAPVFTALNSNGAINATNGANGAPVFVKPYTNIALGQTITFVYEGYDRLVGGNQVTEWTFLSAPLTQAEVDNGYHLTVPRDKLDEHYYGHVEASFQVKGDKGQGNSKRGGALIDMRTGRPNAL</sequence>
<feature type="region of interest" description="Disordered" evidence="1">
    <location>
        <begin position="597"/>
        <end position="622"/>
    </location>
</feature>
<protein>
    <submittedName>
        <fullName evidence="2">Uncharacterized protein</fullName>
    </submittedName>
</protein>
<evidence type="ECO:0000313" key="3">
    <source>
        <dbReference type="Proteomes" id="UP000273854"/>
    </source>
</evidence>
<accession>A0A3M5P5Q0</accession>
<reference evidence="2 3" key="1">
    <citation type="submission" date="2018-08" db="EMBL/GenBank/DDBJ databases">
        <title>Recombination of ecologically and evolutionarily significant loci maintains genetic cohesion in the Pseudomonas syringae species complex.</title>
        <authorList>
            <person name="Dillon M."/>
            <person name="Thakur S."/>
            <person name="Almeida R.N.D."/>
            <person name="Weir B.S."/>
            <person name="Guttman D.S."/>
        </authorList>
    </citation>
    <scope>NUCLEOTIDE SEQUENCE [LARGE SCALE GENOMIC DNA]</scope>
    <source>
        <strain evidence="2 3">ICMP 19473</strain>
    </source>
</reference>
<evidence type="ECO:0000256" key="1">
    <source>
        <dbReference type="SAM" id="MobiDB-lite"/>
    </source>
</evidence>
<evidence type="ECO:0000313" key="2">
    <source>
        <dbReference type="EMBL" id="RMT79864.1"/>
    </source>
</evidence>
<proteinExistence type="predicted"/>